<dbReference type="Proteomes" id="UP000230790">
    <property type="component" value="Unassembled WGS sequence"/>
</dbReference>
<evidence type="ECO:0000256" key="2">
    <source>
        <dbReference type="ARBA" id="ARBA00022692"/>
    </source>
</evidence>
<dbReference type="PANTHER" id="PTHR42744:SF1">
    <property type="entry name" value="BINDING-PROTEIN-DEPENDENT TRANSPORT SYSTEMS INNER MEMBRANE COMPONENT"/>
    <property type="match status" value="1"/>
</dbReference>
<comment type="similarity">
    <text evidence="5">Belongs to the binding-protein-dependent transport system permease family.</text>
</comment>
<feature type="transmembrane region" description="Helical" evidence="5">
    <location>
        <begin position="453"/>
        <end position="469"/>
    </location>
</feature>
<dbReference type="InterPro" id="IPR035906">
    <property type="entry name" value="MetI-like_sf"/>
</dbReference>
<evidence type="ECO:0000313" key="8">
    <source>
        <dbReference type="Proteomes" id="UP000230790"/>
    </source>
</evidence>
<feature type="transmembrane region" description="Helical" evidence="5">
    <location>
        <begin position="240"/>
        <end position="262"/>
    </location>
</feature>
<proteinExistence type="inferred from homology"/>
<dbReference type="Pfam" id="PF00528">
    <property type="entry name" value="BPD_transp_1"/>
    <property type="match status" value="2"/>
</dbReference>
<feature type="transmembrane region" description="Helical" evidence="5">
    <location>
        <begin position="339"/>
        <end position="361"/>
    </location>
</feature>
<dbReference type="CDD" id="cd06261">
    <property type="entry name" value="TM_PBP2"/>
    <property type="match status" value="2"/>
</dbReference>
<feature type="transmembrane region" description="Helical" evidence="5">
    <location>
        <begin position="20"/>
        <end position="39"/>
    </location>
</feature>
<protein>
    <submittedName>
        <fullName evidence="7">Sulfonate ABC transporter permease</fullName>
    </submittedName>
</protein>
<keyword evidence="5" id="KW-0813">Transport</keyword>
<dbReference type="PANTHER" id="PTHR42744">
    <property type="entry name" value="BINDING-PROTEIN-DEPENDENT TRANSPORT SYSTEMS INNER MEMBRANE COMPONENT"/>
    <property type="match status" value="1"/>
</dbReference>
<keyword evidence="4 5" id="KW-0472">Membrane</keyword>
<comment type="subcellular location">
    <subcellularLocation>
        <location evidence="5">Cell membrane</location>
        <topology evidence="5">Multi-pass membrane protein</topology>
    </subcellularLocation>
    <subcellularLocation>
        <location evidence="1">Membrane</location>
        <topology evidence="1">Multi-pass membrane protein</topology>
    </subcellularLocation>
</comment>
<keyword evidence="3 5" id="KW-1133">Transmembrane helix</keyword>
<feature type="domain" description="ABC transmembrane type-1" evidence="6">
    <location>
        <begin position="380"/>
        <end position="566"/>
    </location>
</feature>
<evidence type="ECO:0000259" key="6">
    <source>
        <dbReference type="PROSITE" id="PS50928"/>
    </source>
</evidence>
<dbReference type="EMBL" id="PGTN01000075">
    <property type="protein sequence ID" value="PJF47006.1"/>
    <property type="molecule type" value="Genomic_DNA"/>
</dbReference>
<dbReference type="AlphaFoldDB" id="A0A2M8QB28"/>
<dbReference type="GO" id="GO:0005886">
    <property type="term" value="C:plasma membrane"/>
    <property type="evidence" value="ECO:0007669"/>
    <property type="project" value="UniProtKB-SubCell"/>
</dbReference>
<evidence type="ECO:0000256" key="1">
    <source>
        <dbReference type="ARBA" id="ARBA00004141"/>
    </source>
</evidence>
<dbReference type="InterPro" id="IPR000515">
    <property type="entry name" value="MetI-like"/>
</dbReference>
<feature type="transmembrane region" description="Helical" evidence="5">
    <location>
        <begin position="141"/>
        <end position="160"/>
    </location>
</feature>
<evidence type="ECO:0000256" key="5">
    <source>
        <dbReference type="RuleBase" id="RU363032"/>
    </source>
</evidence>
<dbReference type="SUPFAM" id="SSF161098">
    <property type="entry name" value="MetI-like"/>
    <property type="match status" value="2"/>
</dbReference>
<evidence type="ECO:0000256" key="4">
    <source>
        <dbReference type="ARBA" id="ARBA00023136"/>
    </source>
</evidence>
<reference evidence="7 8" key="1">
    <citation type="submission" date="2017-11" db="EMBL/GenBank/DDBJ databases">
        <title>Evolution of Phototrophy in the Chloroflexi Phylum Driven by Horizontal Gene Transfer.</title>
        <authorList>
            <person name="Ward L.M."/>
            <person name="Hemp J."/>
            <person name="Shih P.M."/>
            <person name="Mcglynn S.E."/>
            <person name="Fischer W."/>
        </authorList>
    </citation>
    <scope>NUCLEOTIDE SEQUENCE [LARGE SCALE GENOMIC DNA]</scope>
    <source>
        <strain evidence="7">JP3_7</strain>
    </source>
</reference>
<comment type="caution">
    <text evidence="7">The sequence shown here is derived from an EMBL/GenBank/DDBJ whole genome shotgun (WGS) entry which is preliminary data.</text>
</comment>
<dbReference type="Gene3D" id="1.10.3720.10">
    <property type="entry name" value="MetI-like"/>
    <property type="match status" value="2"/>
</dbReference>
<dbReference type="GO" id="GO:0055085">
    <property type="term" value="P:transmembrane transport"/>
    <property type="evidence" value="ECO:0007669"/>
    <property type="project" value="InterPro"/>
</dbReference>
<name>A0A2M8QB28_9CHLR</name>
<accession>A0A2M8QB28</accession>
<gene>
    <name evidence="7" type="ORF">CUN48_10950</name>
</gene>
<feature type="transmembrane region" description="Helical" evidence="5">
    <location>
        <begin position="548"/>
        <end position="567"/>
    </location>
</feature>
<feature type="transmembrane region" description="Helical" evidence="5">
    <location>
        <begin position="373"/>
        <end position="404"/>
    </location>
</feature>
<sequence length="580" mass="63596">MVRLTFPTRETLRRLPFTAADVAITIGALALIVLIAYVGSTALVPFQPPDVLPEPISLDIVHLPYYLARSTLRMFIALFFSLLFTFTYGYVAAHSPRAERVLIPLLDVLQSVPVLGFLSVTIAFFIALFRGSLLGLEAASIFAIFTSQVWNMTFSFYHSLRTIPREQQEMARMFRLSRWQYFTKVEAPNSMIGLTWNTMMSFGGGWFFVAASEAIRVLNQDYRLPGIGAYVTEAVDQQNVGALIAAIVAMAIMIVLVDQLVWRPLIAWSQKFRNEQSEAGETPTSWLLNLWRAARLPSLIGEALRPASEFVNRALSGTLAPKPAQMAKPRAAAPAWMDWIYNGLLIALLVAGAVVLIRFILSEVGLPEVVNTFVLGLITMARVAALTAIGTLIWAPIGVAVGFNPRLARLIQPLAQFMSAFPANFLFPFVTVALIATGISLNVGSILLMSLGAQWYILFNVIAGAQTIPSDLREMAANMGLRGWKLWRRLIIPGIFSAWVTGGITASGGAWNASIVAEVVSWGDTTLTATGLGAYIANATAVGDWPRIALGVGMMALFVVALNRLFWRRLYVLAESKYVL</sequence>
<feature type="transmembrane region" description="Helical" evidence="5">
    <location>
        <begin position="425"/>
        <end position="447"/>
    </location>
</feature>
<evidence type="ECO:0000313" key="7">
    <source>
        <dbReference type="EMBL" id="PJF47006.1"/>
    </source>
</evidence>
<feature type="transmembrane region" description="Helical" evidence="5">
    <location>
        <begin position="105"/>
        <end position="129"/>
    </location>
</feature>
<feature type="domain" description="ABC transmembrane type-1" evidence="6">
    <location>
        <begin position="67"/>
        <end position="261"/>
    </location>
</feature>
<keyword evidence="2 5" id="KW-0812">Transmembrane</keyword>
<organism evidence="7 8">
    <name type="scientific">Candidatus Thermofonsia Clade 3 bacterium</name>
    <dbReference type="NCBI Taxonomy" id="2364212"/>
    <lineage>
        <taxon>Bacteria</taxon>
        <taxon>Bacillati</taxon>
        <taxon>Chloroflexota</taxon>
        <taxon>Candidatus Thermofontia</taxon>
        <taxon>Candidatus Thermofonsia Clade 3</taxon>
    </lineage>
</organism>
<feature type="transmembrane region" description="Helical" evidence="5">
    <location>
        <begin position="490"/>
        <end position="511"/>
    </location>
</feature>
<evidence type="ECO:0000256" key="3">
    <source>
        <dbReference type="ARBA" id="ARBA00022989"/>
    </source>
</evidence>
<dbReference type="PROSITE" id="PS50928">
    <property type="entry name" value="ABC_TM1"/>
    <property type="match status" value="2"/>
</dbReference>
<feature type="transmembrane region" description="Helical" evidence="5">
    <location>
        <begin position="72"/>
        <end position="93"/>
    </location>
</feature>